<dbReference type="EMBL" id="GBRH01235196">
    <property type="protein sequence ID" value="JAD62699.1"/>
    <property type="molecule type" value="Transcribed_RNA"/>
</dbReference>
<accession>A0A0A9BFG5</accession>
<protein>
    <submittedName>
        <fullName evidence="1">Uncharacterized protein</fullName>
    </submittedName>
</protein>
<dbReference type="AlphaFoldDB" id="A0A0A9BFG5"/>
<reference evidence="1" key="1">
    <citation type="submission" date="2014-09" db="EMBL/GenBank/DDBJ databases">
        <authorList>
            <person name="Magalhaes I.L.F."/>
            <person name="Oliveira U."/>
            <person name="Santos F.R."/>
            <person name="Vidigal T.H.D.A."/>
            <person name="Brescovit A.D."/>
            <person name="Santos A.J."/>
        </authorList>
    </citation>
    <scope>NUCLEOTIDE SEQUENCE</scope>
    <source>
        <tissue evidence="1">Shoot tissue taken approximately 20 cm above the soil surface</tissue>
    </source>
</reference>
<name>A0A0A9BFG5_ARUDO</name>
<proteinExistence type="predicted"/>
<reference evidence="1" key="2">
    <citation type="journal article" date="2015" name="Data Brief">
        <title>Shoot transcriptome of the giant reed, Arundo donax.</title>
        <authorList>
            <person name="Barrero R.A."/>
            <person name="Guerrero F.D."/>
            <person name="Moolhuijzen P."/>
            <person name="Goolsby J.A."/>
            <person name="Tidwell J."/>
            <person name="Bellgard S.E."/>
            <person name="Bellgard M.I."/>
        </authorList>
    </citation>
    <scope>NUCLEOTIDE SEQUENCE</scope>
    <source>
        <tissue evidence="1">Shoot tissue taken approximately 20 cm above the soil surface</tissue>
    </source>
</reference>
<organism evidence="1">
    <name type="scientific">Arundo donax</name>
    <name type="common">Giant reed</name>
    <name type="synonym">Donax arundinaceus</name>
    <dbReference type="NCBI Taxonomy" id="35708"/>
    <lineage>
        <taxon>Eukaryota</taxon>
        <taxon>Viridiplantae</taxon>
        <taxon>Streptophyta</taxon>
        <taxon>Embryophyta</taxon>
        <taxon>Tracheophyta</taxon>
        <taxon>Spermatophyta</taxon>
        <taxon>Magnoliopsida</taxon>
        <taxon>Liliopsida</taxon>
        <taxon>Poales</taxon>
        <taxon>Poaceae</taxon>
        <taxon>PACMAD clade</taxon>
        <taxon>Arundinoideae</taxon>
        <taxon>Arundineae</taxon>
        <taxon>Arundo</taxon>
    </lineage>
</organism>
<evidence type="ECO:0000313" key="1">
    <source>
        <dbReference type="EMBL" id="JAD62699.1"/>
    </source>
</evidence>
<sequence length="19" mass="2258">MDCIFVSIGYCIFYFYACV</sequence>